<evidence type="ECO:0000256" key="12">
    <source>
        <dbReference type="SAM" id="MobiDB-lite"/>
    </source>
</evidence>
<comment type="subcellular location">
    <subcellularLocation>
        <location evidence="1">Nucleus</location>
    </subcellularLocation>
</comment>
<gene>
    <name evidence="13" type="ORF">MELIAE_LOCUS12817</name>
</gene>
<evidence type="ECO:0000313" key="13">
    <source>
        <dbReference type="EMBL" id="CAH0564214.1"/>
    </source>
</evidence>
<dbReference type="CDD" id="cd00200">
    <property type="entry name" value="WD40"/>
    <property type="match status" value="1"/>
</dbReference>
<dbReference type="GO" id="GO:0003729">
    <property type="term" value="F:mRNA binding"/>
    <property type="evidence" value="ECO:0007669"/>
    <property type="project" value="TreeGrafter"/>
</dbReference>
<evidence type="ECO:0000256" key="9">
    <source>
        <dbReference type="ARBA" id="ARBA00075265"/>
    </source>
</evidence>
<evidence type="ECO:0000313" key="14">
    <source>
        <dbReference type="Proteomes" id="UP001154078"/>
    </source>
</evidence>
<evidence type="ECO:0000256" key="7">
    <source>
        <dbReference type="ARBA" id="ARBA00023242"/>
    </source>
</evidence>
<evidence type="ECO:0000256" key="6">
    <source>
        <dbReference type="ARBA" id="ARBA00023187"/>
    </source>
</evidence>
<feature type="repeat" description="WD" evidence="11">
    <location>
        <begin position="545"/>
        <end position="578"/>
    </location>
</feature>
<evidence type="ECO:0000256" key="5">
    <source>
        <dbReference type="ARBA" id="ARBA00022737"/>
    </source>
</evidence>
<evidence type="ECO:0000256" key="4">
    <source>
        <dbReference type="ARBA" id="ARBA00022728"/>
    </source>
</evidence>
<feature type="repeat" description="WD" evidence="11">
    <location>
        <begin position="413"/>
        <end position="445"/>
    </location>
</feature>
<dbReference type="AlphaFoldDB" id="A0A9P0FNG1"/>
<dbReference type="EMBL" id="OV121140">
    <property type="protein sequence ID" value="CAH0564214.1"/>
    <property type="molecule type" value="Genomic_DNA"/>
</dbReference>
<dbReference type="Gene3D" id="2.130.10.10">
    <property type="entry name" value="YVTN repeat-like/Quinoprotein amine dehydrogenase"/>
    <property type="match status" value="1"/>
</dbReference>
<proteinExistence type="predicted"/>
<keyword evidence="7" id="KW-0539">Nucleus</keyword>
<evidence type="ECO:0000256" key="8">
    <source>
        <dbReference type="ARBA" id="ARBA00068146"/>
    </source>
</evidence>
<dbReference type="FunFam" id="2.130.10.10:FF:000034">
    <property type="entry name" value="Pre-mRNA-processing factor 17, putative"/>
    <property type="match status" value="1"/>
</dbReference>
<evidence type="ECO:0000256" key="1">
    <source>
        <dbReference type="ARBA" id="ARBA00004123"/>
    </source>
</evidence>
<sequence length="578" mass="66253">MLSIQQYSDSSDDDSPKEPLEDKTTAVINQDYLKPLPPEKAKFSVQKQLQICAAPIVLPTGVDEDKIHLHPDTKEVEFNPKYEELFAPELGPHNPYKTQQRAFSKNMLSGHVEAAHVSDFQFENQRRTFASFGYALDPSVSGEGEKLKVVGAKEVNSESTEITTVFETTKLRPLDKRKRKKNTDAGDIEGFLGPWGGFIDEQRIMKPTEEEAIELEELVSKKTKRGKVVEEKPIEEKSVLHIKDALDYQGRSFLHAPQDVGVNLRSDSPPEKCFLPKSHIHTWSGHSKGIAALRWFPRTAHLFLSASMDCRIKLWEVYNERRCIRTYYGHRQAVRDINFNNSGKHFLSAGYDRYIKLWDTETGQVLSRFTARKIPYCVKFNPDKNKQHLFVAGTSDKKIICWDTRSGDIVQEYDRHLGAVNSITFVDENRRFVTTSDDKSLRVWEWDIPVDMKYIADPTMHSMPSVTPAPNGKWLACQSMDNKIVIFSALNRFKINRKKVFTGHMVAGYACSLDFSPDMSYLVSGDADGKCYIWDWKTTKLYKKWKAHDNVCISTLWHPHEASKLLTAGWDGLIKYWD</sequence>
<name>A0A9P0FNG1_BRAAE</name>
<feature type="repeat" description="WD" evidence="11">
    <location>
        <begin position="512"/>
        <end position="544"/>
    </location>
</feature>
<dbReference type="PROSITE" id="PS50082">
    <property type="entry name" value="WD_REPEATS_2"/>
    <property type="match status" value="5"/>
</dbReference>
<protein>
    <recommendedName>
        <fullName evidence="8">Pre-mRNA-processing factor 17</fullName>
    </recommendedName>
    <alternativeName>
        <fullName evidence="10">Cell division cycle 40 homolog</fullName>
    </alternativeName>
    <alternativeName>
        <fullName evidence="9">PRP17 homolog</fullName>
    </alternativeName>
</protein>
<feature type="compositionally biased region" description="Basic and acidic residues" evidence="12">
    <location>
        <begin position="14"/>
        <end position="24"/>
    </location>
</feature>
<keyword evidence="3" id="KW-0507">mRNA processing</keyword>
<dbReference type="PANTHER" id="PTHR43979">
    <property type="entry name" value="PRE-MRNA-PROCESSING FACTOR 17"/>
    <property type="match status" value="1"/>
</dbReference>
<dbReference type="GO" id="GO:0071013">
    <property type="term" value="C:catalytic step 2 spliceosome"/>
    <property type="evidence" value="ECO:0007669"/>
    <property type="project" value="InterPro"/>
</dbReference>
<organism evidence="13 14">
    <name type="scientific">Brassicogethes aeneus</name>
    <name type="common">Rape pollen beetle</name>
    <name type="synonym">Meligethes aeneus</name>
    <dbReference type="NCBI Taxonomy" id="1431903"/>
    <lineage>
        <taxon>Eukaryota</taxon>
        <taxon>Metazoa</taxon>
        <taxon>Ecdysozoa</taxon>
        <taxon>Arthropoda</taxon>
        <taxon>Hexapoda</taxon>
        <taxon>Insecta</taxon>
        <taxon>Pterygota</taxon>
        <taxon>Neoptera</taxon>
        <taxon>Endopterygota</taxon>
        <taxon>Coleoptera</taxon>
        <taxon>Polyphaga</taxon>
        <taxon>Cucujiformia</taxon>
        <taxon>Nitidulidae</taxon>
        <taxon>Meligethinae</taxon>
        <taxon>Brassicogethes</taxon>
    </lineage>
</organism>
<dbReference type="PANTHER" id="PTHR43979:SF1">
    <property type="entry name" value="PRE-MRNA-PROCESSING FACTOR 17"/>
    <property type="match status" value="1"/>
</dbReference>
<evidence type="ECO:0000256" key="2">
    <source>
        <dbReference type="ARBA" id="ARBA00022574"/>
    </source>
</evidence>
<dbReference type="InterPro" id="IPR001680">
    <property type="entry name" value="WD40_rpt"/>
</dbReference>
<accession>A0A9P0FNG1</accession>
<evidence type="ECO:0000256" key="3">
    <source>
        <dbReference type="ARBA" id="ARBA00022664"/>
    </source>
</evidence>
<evidence type="ECO:0000256" key="10">
    <source>
        <dbReference type="ARBA" id="ARBA00076678"/>
    </source>
</evidence>
<dbReference type="SUPFAM" id="SSF50978">
    <property type="entry name" value="WD40 repeat-like"/>
    <property type="match status" value="1"/>
</dbReference>
<dbReference type="PROSITE" id="PS50294">
    <property type="entry name" value="WD_REPEATS_REGION"/>
    <property type="match status" value="4"/>
</dbReference>
<keyword evidence="6" id="KW-0508">mRNA splicing</keyword>
<evidence type="ECO:0000256" key="11">
    <source>
        <dbReference type="PROSITE-ProRule" id="PRU00221"/>
    </source>
</evidence>
<keyword evidence="14" id="KW-1185">Reference proteome</keyword>
<feature type="repeat" description="WD" evidence="11">
    <location>
        <begin position="283"/>
        <end position="317"/>
    </location>
</feature>
<dbReference type="Pfam" id="PF00400">
    <property type="entry name" value="WD40"/>
    <property type="match status" value="6"/>
</dbReference>
<keyword evidence="4" id="KW-0747">Spliceosome</keyword>
<keyword evidence="5" id="KW-0677">Repeat</keyword>
<feature type="region of interest" description="Disordered" evidence="12">
    <location>
        <begin position="1"/>
        <end position="24"/>
    </location>
</feature>
<keyword evidence="2 11" id="KW-0853">WD repeat</keyword>
<dbReference type="GO" id="GO:0000398">
    <property type="term" value="P:mRNA splicing, via spliceosome"/>
    <property type="evidence" value="ECO:0007669"/>
    <property type="project" value="InterPro"/>
</dbReference>
<dbReference type="SMART" id="SM00320">
    <property type="entry name" value="WD40"/>
    <property type="match status" value="7"/>
</dbReference>
<reference evidence="13" key="1">
    <citation type="submission" date="2021-12" db="EMBL/GenBank/DDBJ databases">
        <authorList>
            <person name="King R."/>
        </authorList>
    </citation>
    <scope>NUCLEOTIDE SEQUENCE</scope>
</reference>
<dbReference type="InterPro" id="IPR032847">
    <property type="entry name" value="PRPF17"/>
</dbReference>
<dbReference type="OrthoDB" id="10257301at2759"/>
<dbReference type="InterPro" id="IPR036322">
    <property type="entry name" value="WD40_repeat_dom_sf"/>
</dbReference>
<dbReference type="InterPro" id="IPR015943">
    <property type="entry name" value="WD40/YVTN_repeat-like_dom_sf"/>
</dbReference>
<feature type="repeat" description="WD" evidence="11">
    <location>
        <begin position="327"/>
        <end position="368"/>
    </location>
</feature>
<dbReference type="Proteomes" id="UP001154078">
    <property type="component" value="Chromosome 9"/>
</dbReference>